<name>A0A5C5ZGM9_9BACT</name>
<gene>
    <name evidence="1" type="ORF">Mal64_38050</name>
</gene>
<reference evidence="1 2" key="1">
    <citation type="submission" date="2019-02" db="EMBL/GenBank/DDBJ databases">
        <title>Deep-cultivation of Planctomycetes and their phenomic and genomic characterization uncovers novel biology.</title>
        <authorList>
            <person name="Wiegand S."/>
            <person name="Jogler M."/>
            <person name="Boedeker C."/>
            <person name="Pinto D."/>
            <person name="Vollmers J."/>
            <person name="Rivas-Marin E."/>
            <person name="Kohn T."/>
            <person name="Peeters S.H."/>
            <person name="Heuer A."/>
            <person name="Rast P."/>
            <person name="Oberbeckmann S."/>
            <person name="Bunk B."/>
            <person name="Jeske O."/>
            <person name="Meyerdierks A."/>
            <person name="Storesund J.E."/>
            <person name="Kallscheuer N."/>
            <person name="Luecker S."/>
            <person name="Lage O.M."/>
            <person name="Pohl T."/>
            <person name="Merkel B.J."/>
            <person name="Hornburger P."/>
            <person name="Mueller R.-W."/>
            <person name="Bruemmer F."/>
            <person name="Labrenz M."/>
            <person name="Spormann A.M."/>
            <person name="Op Den Camp H."/>
            <person name="Overmann J."/>
            <person name="Amann R."/>
            <person name="Jetten M.S.M."/>
            <person name="Mascher T."/>
            <person name="Medema M.H."/>
            <person name="Devos D.P."/>
            <person name="Kaster A.-K."/>
            <person name="Ovreas L."/>
            <person name="Rohde M."/>
            <person name="Galperin M.Y."/>
            <person name="Jogler C."/>
        </authorList>
    </citation>
    <scope>NUCLEOTIDE SEQUENCE [LARGE SCALE GENOMIC DNA]</scope>
    <source>
        <strain evidence="1 2">Mal64</strain>
    </source>
</reference>
<dbReference type="CDD" id="cd00093">
    <property type="entry name" value="HTH_XRE"/>
    <property type="match status" value="1"/>
</dbReference>
<dbReference type="EMBL" id="SJPQ01000005">
    <property type="protein sequence ID" value="TWT86265.1"/>
    <property type="molecule type" value="Genomic_DNA"/>
</dbReference>
<dbReference type="GO" id="GO:0003677">
    <property type="term" value="F:DNA binding"/>
    <property type="evidence" value="ECO:0007669"/>
    <property type="project" value="InterPro"/>
</dbReference>
<dbReference type="Proteomes" id="UP000315440">
    <property type="component" value="Unassembled WGS sequence"/>
</dbReference>
<evidence type="ECO:0008006" key="3">
    <source>
        <dbReference type="Google" id="ProtNLM"/>
    </source>
</evidence>
<evidence type="ECO:0000313" key="1">
    <source>
        <dbReference type="EMBL" id="TWT86265.1"/>
    </source>
</evidence>
<sequence>MLSLALIEEVKRLLDEGRLSQRAIAEKLAVSRGTVSALATGKRHVFGREQQAGEDPSTLPLAPPERCPGCGGMVHMPCVLCEALAYLGRHEPLERAA</sequence>
<dbReference type="InterPro" id="IPR001387">
    <property type="entry name" value="Cro/C1-type_HTH"/>
</dbReference>
<keyword evidence="2" id="KW-1185">Reference proteome</keyword>
<dbReference type="RefSeq" id="WP_146403260.1">
    <property type="nucleotide sequence ID" value="NZ_SJPQ01000005.1"/>
</dbReference>
<organism evidence="1 2">
    <name type="scientific">Pseudobythopirellula maris</name>
    <dbReference type="NCBI Taxonomy" id="2527991"/>
    <lineage>
        <taxon>Bacteria</taxon>
        <taxon>Pseudomonadati</taxon>
        <taxon>Planctomycetota</taxon>
        <taxon>Planctomycetia</taxon>
        <taxon>Pirellulales</taxon>
        <taxon>Lacipirellulaceae</taxon>
        <taxon>Pseudobythopirellula</taxon>
    </lineage>
</organism>
<protein>
    <recommendedName>
        <fullName evidence="3">HTH cro/C1-type domain-containing protein</fullName>
    </recommendedName>
</protein>
<accession>A0A5C5ZGM9</accession>
<evidence type="ECO:0000313" key="2">
    <source>
        <dbReference type="Proteomes" id="UP000315440"/>
    </source>
</evidence>
<dbReference type="InterPro" id="IPR010982">
    <property type="entry name" value="Lambda_DNA-bd_dom_sf"/>
</dbReference>
<proteinExistence type="predicted"/>
<dbReference type="Pfam" id="PF13412">
    <property type="entry name" value="HTH_24"/>
    <property type="match status" value="1"/>
</dbReference>
<dbReference type="AlphaFoldDB" id="A0A5C5ZGM9"/>
<comment type="caution">
    <text evidence="1">The sequence shown here is derived from an EMBL/GenBank/DDBJ whole genome shotgun (WGS) entry which is preliminary data.</text>
</comment>
<dbReference type="Gene3D" id="1.10.260.40">
    <property type="entry name" value="lambda repressor-like DNA-binding domains"/>
    <property type="match status" value="1"/>
</dbReference>
<dbReference type="OrthoDB" id="292488at2"/>
<dbReference type="SUPFAM" id="SSF47413">
    <property type="entry name" value="lambda repressor-like DNA-binding domains"/>
    <property type="match status" value="1"/>
</dbReference>